<protein>
    <recommendedName>
        <fullName evidence="3">Peptidase S1 domain-containing protein</fullName>
    </recommendedName>
</protein>
<dbReference type="AlphaFoldDB" id="A0A166VY01"/>
<dbReference type="SUPFAM" id="SSF50494">
    <property type="entry name" value="Trypsin-like serine proteases"/>
    <property type="match status" value="1"/>
</dbReference>
<accession>A0A166VY01</accession>
<dbReference type="Gene3D" id="2.40.10.120">
    <property type="match status" value="1"/>
</dbReference>
<reference evidence="1 2" key="1">
    <citation type="submission" date="2013-07" db="EMBL/GenBank/DDBJ databases">
        <title>Comparative Genomic and Metabolomic Analysis of Twelve Strains of Pseudoalteromonas luteoviolacea.</title>
        <authorList>
            <person name="Vynne N.G."/>
            <person name="Mansson M."/>
            <person name="Gram L."/>
        </authorList>
    </citation>
    <scope>NUCLEOTIDE SEQUENCE [LARGE SCALE GENOMIC DNA]</scope>
    <source>
        <strain evidence="1 2">DSM 6061</strain>
    </source>
</reference>
<dbReference type="PATRIC" id="fig|1365250.3.peg.3525"/>
<dbReference type="InterPro" id="IPR009003">
    <property type="entry name" value="Peptidase_S1_PA"/>
</dbReference>
<organism evidence="1 2">
    <name type="scientific">Pseudoalteromonas luteoviolacea DSM 6061</name>
    <dbReference type="NCBI Taxonomy" id="1365250"/>
    <lineage>
        <taxon>Bacteria</taxon>
        <taxon>Pseudomonadati</taxon>
        <taxon>Pseudomonadota</taxon>
        <taxon>Gammaproteobacteria</taxon>
        <taxon>Alteromonadales</taxon>
        <taxon>Pseudoalteromonadaceae</taxon>
        <taxon>Pseudoalteromonas</taxon>
    </lineage>
</organism>
<sequence>MEYTPIKQPAWLFAIGIIKGADDTEYSLGSGFAINPTCIVTCKHVVFDKNTEKFHRASRLFVVSSSTKCSVQQIYAHPTLDIAVIEVSEPLDTLAPVIVNRRESTMKKGSTAFASLGFPGKHGGWEMKVHRPAPEDFYSNYESDSEGLISFIKAGKGASEGFSGGALCIENKGALAVLGINTIGGQNYGVGGFITSDEFVKFLKKESAQSGKNLAPVQLIQWPDWCESEHVEAVLDICQRKQICGHAMGNRRDEQVAVPIIFNGKEYLETFVFIPPSAENRSFGTAKGFWIQQSVMPNLNEANSNKPLAGLSYKQSYEIVEQLKRDNNMLFKLPCESQWLDVLSAKNTIKLPKAVQYDAFAGHDINRKIAHKQHPLDICFTPQGMYEYCFSEHPTQASMYAPAFKHNGELHQIRMHCSQQMPMATFRLVLDVLPEHLG</sequence>
<name>A0A166VY01_9GAMM</name>
<dbReference type="RefSeq" id="WP_063365623.1">
    <property type="nucleotide sequence ID" value="NZ_AQHB01000049.1"/>
</dbReference>
<dbReference type="EMBL" id="AUYB01000118">
    <property type="protein sequence ID" value="KZN34399.1"/>
    <property type="molecule type" value="Genomic_DNA"/>
</dbReference>
<proteinExistence type="predicted"/>
<dbReference type="Pfam" id="PF13365">
    <property type="entry name" value="Trypsin_2"/>
    <property type="match status" value="1"/>
</dbReference>
<evidence type="ECO:0008006" key="3">
    <source>
        <dbReference type="Google" id="ProtNLM"/>
    </source>
</evidence>
<dbReference type="Proteomes" id="UP000076643">
    <property type="component" value="Unassembled WGS sequence"/>
</dbReference>
<comment type="caution">
    <text evidence="1">The sequence shown here is derived from an EMBL/GenBank/DDBJ whole genome shotgun (WGS) entry which is preliminary data.</text>
</comment>
<evidence type="ECO:0000313" key="2">
    <source>
        <dbReference type="Proteomes" id="UP000076643"/>
    </source>
</evidence>
<evidence type="ECO:0000313" key="1">
    <source>
        <dbReference type="EMBL" id="KZN34399.1"/>
    </source>
</evidence>
<keyword evidence="2" id="KW-1185">Reference proteome</keyword>
<gene>
    <name evidence="1" type="ORF">N475_19160</name>
</gene>